<dbReference type="InterPro" id="IPR043573">
    <property type="entry name" value="Fig4-like"/>
</dbReference>
<keyword evidence="2" id="KW-0378">Hydrolase</keyword>
<evidence type="ECO:0000313" key="6">
    <source>
        <dbReference type="EMBL" id="CAG8459681.1"/>
    </source>
</evidence>
<organism evidence="6 7">
    <name type="scientific">Paraglomus occultum</name>
    <dbReference type="NCBI Taxonomy" id="144539"/>
    <lineage>
        <taxon>Eukaryota</taxon>
        <taxon>Fungi</taxon>
        <taxon>Fungi incertae sedis</taxon>
        <taxon>Mucoromycota</taxon>
        <taxon>Glomeromycotina</taxon>
        <taxon>Glomeromycetes</taxon>
        <taxon>Paraglomerales</taxon>
        <taxon>Paraglomeraceae</taxon>
        <taxon>Paraglomus</taxon>
    </lineage>
</organism>
<dbReference type="Pfam" id="PF02383">
    <property type="entry name" value="Syja_N"/>
    <property type="match status" value="1"/>
</dbReference>
<evidence type="ECO:0000256" key="4">
    <source>
        <dbReference type="SAM" id="MobiDB-lite"/>
    </source>
</evidence>
<keyword evidence="7" id="KW-1185">Reference proteome</keyword>
<evidence type="ECO:0000256" key="3">
    <source>
        <dbReference type="ARBA" id="ARBA00023136"/>
    </source>
</evidence>
<dbReference type="Proteomes" id="UP000789572">
    <property type="component" value="Unassembled WGS sequence"/>
</dbReference>
<comment type="subcellular location">
    <subcellularLocation>
        <location evidence="1">Endomembrane system</location>
    </subcellularLocation>
</comment>
<feature type="region of interest" description="Disordered" evidence="4">
    <location>
        <begin position="847"/>
        <end position="878"/>
    </location>
</feature>
<dbReference type="OrthoDB" id="405996at2759"/>
<sequence>MPEPNNPRYSVATTQSRPELLGLQTPMKFPSPRLSAPPAMGNFDFEEANKSERLVLSKFILYETKAIDRTSVSELNVIEDDAIYSKQEINDILSGLGEGNRVTGGLNKVLEAYGIVGFIRFTEGFYMSLIMKRSPAALIGGHYIYNIDETKLLSINSQSKPEKNSEEQRYISTFQNVDLAKNFYFSYTYDITHTLQHNMTRPPNRRNFSYNEMFVWNHYLLETGFRSLKNQSDWILPVIYGFVTQSKISVYGRNIFLTLIARRSRYFAGARFRKRGTNDQGYVANDVESEQIVAEMSTTSFHFSGNKLFDNPNYSSYVQHRGSIPLFWSQDLANMVPKPPISINFRDPFFSAAALHFDNMFKRYGAPIIVLNLIKMKEKNPRESILGDEFAATIEYLNQFLPPNCLKYVAWDMSKAKKSDVDVIGTMEKFSEEFIAETGFFHSGPEPSINVLRREEKEGKPQSRRRSFRQNGVIRTNCIDCLDRTNAAQLIIGKCALAHQLYALGIIDTPSIPYDSDVVNMLTEMYHVQGDTIALQYGGSNLVSTMDAYRKINAWSNQSRDVIESIKRYYNNAFTDAEKQDAINVFLGNFVPQKGKPSLWELESDFTLHFEDPRFRRPRRSYINWWTKDALVLNEGKEDSLSQQEMIPRRAPQYEDENDPYTGYWIEHYRPSELTSFSKLFAYNINSTAPIKVPNENYDYSPFTVRQAQQNRLIIRGVRNWFAVPTTPTQEQASLNPNVSATEEKEYKRYIKQFRNVALASTPTGNDDPSLTNHSDYHNYFNYAHIADGVDPTRDLHVHSYDHQVYNTHKELPTKVAVMQTVGNQYHSNSATKNRYKDYENWIKTGRLGANGKGRNRGDSTSRKGSHRDKIKNLNKDI</sequence>
<accession>A0A9N8VSE1</accession>
<dbReference type="GO" id="GO:0046856">
    <property type="term" value="P:phosphatidylinositol dephosphorylation"/>
    <property type="evidence" value="ECO:0007669"/>
    <property type="project" value="InterPro"/>
</dbReference>
<evidence type="ECO:0000259" key="5">
    <source>
        <dbReference type="PROSITE" id="PS50275"/>
    </source>
</evidence>
<reference evidence="6" key="1">
    <citation type="submission" date="2021-06" db="EMBL/GenBank/DDBJ databases">
        <authorList>
            <person name="Kallberg Y."/>
            <person name="Tangrot J."/>
            <person name="Rosling A."/>
        </authorList>
    </citation>
    <scope>NUCLEOTIDE SEQUENCE</scope>
    <source>
        <strain evidence="6">IA702</strain>
    </source>
</reference>
<dbReference type="AlphaFoldDB" id="A0A9N8VSE1"/>
<feature type="domain" description="SAC" evidence="5">
    <location>
        <begin position="174"/>
        <end position="539"/>
    </location>
</feature>
<evidence type="ECO:0000313" key="7">
    <source>
        <dbReference type="Proteomes" id="UP000789572"/>
    </source>
</evidence>
<dbReference type="GO" id="GO:0012505">
    <property type="term" value="C:endomembrane system"/>
    <property type="evidence" value="ECO:0007669"/>
    <property type="project" value="UniProtKB-SubCell"/>
</dbReference>
<evidence type="ECO:0000256" key="2">
    <source>
        <dbReference type="ARBA" id="ARBA00022801"/>
    </source>
</evidence>
<dbReference type="EMBL" id="CAJVPJ010000026">
    <property type="protein sequence ID" value="CAG8459681.1"/>
    <property type="molecule type" value="Genomic_DNA"/>
</dbReference>
<dbReference type="GO" id="GO:0043813">
    <property type="term" value="F:phosphatidylinositol-3,5-bisphosphate 5-phosphatase activity"/>
    <property type="evidence" value="ECO:0007669"/>
    <property type="project" value="InterPro"/>
</dbReference>
<dbReference type="PANTHER" id="PTHR45738">
    <property type="entry name" value="POLYPHOSPHOINOSITIDE PHOSPHATASE"/>
    <property type="match status" value="1"/>
</dbReference>
<gene>
    <name evidence="6" type="ORF">POCULU_LOCUS492</name>
</gene>
<protein>
    <submittedName>
        <fullName evidence="6">7646_t:CDS:1</fullName>
    </submittedName>
</protein>
<name>A0A9N8VSE1_9GLOM</name>
<keyword evidence="3" id="KW-0472">Membrane</keyword>
<dbReference type="InterPro" id="IPR002013">
    <property type="entry name" value="SAC_dom"/>
</dbReference>
<comment type="caution">
    <text evidence="6">The sequence shown here is derived from an EMBL/GenBank/DDBJ whole genome shotgun (WGS) entry which is preliminary data.</text>
</comment>
<evidence type="ECO:0000256" key="1">
    <source>
        <dbReference type="ARBA" id="ARBA00004308"/>
    </source>
</evidence>
<dbReference type="PANTHER" id="PTHR45738:SF5">
    <property type="entry name" value="POLYPHOSPHOINOSITIDE PHOSPHATASE"/>
    <property type="match status" value="1"/>
</dbReference>
<dbReference type="PROSITE" id="PS50275">
    <property type="entry name" value="SAC"/>
    <property type="match status" value="1"/>
</dbReference>
<proteinExistence type="predicted"/>